<evidence type="ECO:0000313" key="3">
    <source>
        <dbReference type="Proteomes" id="UP000663864"/>
    </source>
</evidence>
<evidence type="ECO:0000313" key="1">
    <source>
        <dbReference type="EMBL" id="CAF0904460.1"/>
    </source>
</evidence>
<dbReference type="EMBL" id="CAJNOT010000231">
    <property type="protein sequence ID" value="CAF0904460.1"/>
    <property type="molecule type" value="Genomic_DNA"/>
</dbReference>
<accession>A0A813ZWA2</accession>
<dbReference type="Proteomes" id="UP000663836">
    <property type="component" value="Unassembled WGS sequence"/>
</dbReference>
<protein>
    <submittedName>
        <fullName evidence="1">Uncharacterized protein</fullName>
    </submittedName>
</protein>
<evidence type="ECO:0000313" key="2">
    <source>
        <dbReference type="EMBL" id="CAF3551817.1"/>
    </source>
</evidence>
<reference evidence="1" key="1">
    <citation type="submission" date="2021-02" db="EMBL/GenBank/DDBJ databases">
        <authorList>
            <person name="Nowell W R."/>
        </authorList>
    </citation>
    <scope>NUCLEOTIDE SEQUENCE</scope>
</reference>
<organism evidence="1 3">
    <name type="scientific">Rotaria sordida</name>
    <dbReference type="NCBI Taxonomy" id="392033"/>
    <lineage>
        <taxon>Eukaryota</taxon>
        <taxon>Metazoa</taxon>
        <taxon>Spiralia</taxon>
        <taxon>Gnathifera</taxon>
        <taxon>Rotifera</taxon>
        <taxon>Eurotatoria</taxon>
        <taxon>Bdelloidea</taxon>
        <taxon>Philodinida</taxon>
        <taxon>Philodinidae</taxon>
        <taxon>Rotaria</taxon>
    </lineage>
</organism>
<dbReference type="Proteomes" id="UP000663864">
    <property type="component" value="Unassembled WGS sequence"/>
</dbReference>
<comment type="caution">
    <text evidence="1">The sequence shown here is derived from an EMBL/GenBank/DDBJ whole genome shotgun (WGS) entry which is preliminary data.</text>
</comment>
<dbReference type="EMBL" id="CAJOBD010000046">
    <property type="protein sequence ID" value="CAF3551817.1"/>
    <property type="molecule type" value="Genomic_DNA"/>
</dbReference>
<proteinExistence type="predicted"/>
<gene>
    <name evidence="2" type="ORF">JBS370_LOCUS1388</name>
    <name evidence="1" type="ORF">ZHD862_LOCUS7559</name>
</gene>
<sequence>MTCGKLYDKLWNNYLIKYGDFRERLQTIRNDHECFMQLQLPRIKQKSLNIRVQSLTSIKKPLVDVNNRKFDKKCHPLLPSECCHSPITKKNHLLTLNQTDLDDLEKLIEAENFPNNIFQVNTRSRSSIDNGTDFTVTNNILDDNHQLSSKRLTSPLNSMFSKTNVNHSISQCSKQSSICLRSNSHTSMQKSELGTTSQLASSAHNQISNCITNPYAKFLERLRQDEKPKLKNFNTKFSQKSFDLKINTNTHCGIQKLLSFLHSLDDNTTDNEQNSNIFDENTLIDLFSIDNHLSSSIYVPTNIHQLDIIPKILHQSLKNTSDNEQILSKIQDEVSQKNVTTELNSKMFKNSKIFLNINKQQLYSHDDSLPSNFTEQNNQLNSKLFNTYSVKAFKEFLIHNKKSTRLPKLFHDIDQWEQK</sequence>
<dbReference type="AlphaFoldDB" id="A0A813ZWA2"/>
<name>A0A813ZWA2_9BILA</name>